<feature type="binding site" evidence="6">
    <location>
        <position position="256"/>
    </location>
    <ligand>
        <name>5-hydroxyisourate</name>
        <dbReference type="ChEBI" id="CHEBI:18072"/>
    </ligand>
</feature>
<evidence type="ECO:0000313" key="8">
    <source>
        <dbReference type="EMBL" id="SER92838.1"/>
    </source>
</evidence>
<evidence type="ECO:0000256" key="2">
    <source>
        <dbReference type="ARBA" id="ARBA00009760"/>
    </source>
</evidence>
<comment type="similarity">
    <text evidence="2 5 7">Belongs to the uricase family.</text>
</comment>
<dbReference type="AlphaFoldDB" id="A0A1H9T6R3"/>
<dbReference type="PRINTS" id="PR00093">
    <property type="entry name" value="URICASE"/>
</dbReference>
<evidence type="ECO:0000256" key="6">
    <source>
        <dbReference type="PIRSR" id="PIRSR000241-2"/>
    </source>
</evidence>
<dbReference type="Proteomes" id="UP000199318">
    <property type="component" value="Unassembled WGS sequence"/>
</dbReference>
<feature type="binding site" evidence="6">
    <location>
        <position position="191"/>
    </location>
    <ligand>
        <name>urate</name>
        <dbReference type="ChEBI" id="CHEBI:17775"/>
    </ligand>
</feature>
<feature type="binding site" evidence="6">
    <location>
        <position position="191"/>
    </location>
    <ligand>
        <name>5-hydroxyisourate</name>
        <dbReference type="ChEBI" id="CHEBI:18072"/>
    </ligand>
</feature>
<evidence type="ECO:0000256" key="1">
    <source>
        <dbReference type="ARBA" id="ARBA00004831"/>
    </source>
</evidence>
<proteinExistence type="inferred from homology"/>
<feature type="binding site" evidence="6">
    <location>
        <position position="282"/>
    </location>
    <ligand>
        <name>urate</name>
        <dbReference type="ChEBI" id="CHEBI:17775"/>
    </ligand>
</feature>
<comment type="function">
    <text evidence="5 7">Catalyzes the oxidation of uric acid to 5-hydroxyisourate, which is further processed to form (S)-allantoin.</text>
</comment>
<dbReference type="GO" id="GO:0006145">
    <property type="term" value="P:purine nucleobase catabolic process"/>
    <property type="evidence" value="ECO:0007669"/>
    <property type="project" value="TreeGrafter"/>
</dbReference>
<feature type="binding site" evidence="6">
    <location>
        <position position="282"/>
    </location>
    <ligand>
        <name>5-hydroxyisourate</name>
        <dbReference type="ChEBI" id="CHEBI:18072"/>
    </ligand>
</feature>
<evidence type="ECO:0000256" key="4">
    <source>
        <dbReference type="ARBA" id="ARBA00023002"/>
    </source>
</evidence>
<evidence type="ECO:0000256" key="3">
    <source>
        <dbReference type="ARBA" id="ARBA00022631"/>
    </source>
</evidence>
<keyword evidence="3 5" id="KW-0659">Purine metabolism</keyword>
<evidence type="ECO:0000256" key="7">
    <source>
        <dbReference type="RuleBase" id="RU004455"/>
    </source>
</evidence>
<feature type="binding site" evidence="6">
    <location>
        <position position="208"/>
    </location>
    <ligand>
        <name>urate</name>
        <dbReference type="ChEBI" id="CHEBI:17775"/>
    </ligand>
</feature>
<dbReference type="PANTHER" id="PTHR42874:SF1">
    <property type="entry name" value="URICASE"/>
    <property type="match status" value="1"/>
</dbReference>
<dbReference type="EMBL" id="FOGV01000009">
    <property type="protein sequence ID" value="SER92838.1"/>
    <property type="molecule type" value="Genomic_DNA"/>
</dbReference>
<dbReference type="UniPathway" id="UPA00394">
    <property type="reaction ID" value="UER00650"/>
</dbReference>
<protein>
    <recommendedName>
        <fullName evidence="5 7">Uricase</fullName>
        <ecNumber evidence="5 7">1.7.3.3</ecNumber>
    </recommendedName>
    <alternativeName>
        <fullName evidence="5">Urate oxidase</fullName>
    </alternativeName>
</protein>
<feature type="binding site" evidence="6">
    <location>
        <position position="80"/>
    </location>
    <ligand>
        <name>urate</name>
        <dbReference type="ChEBI" id="CHEBI:17775"/>
    </ligand>
</feature>
<comment type="catalytic activity">
    <reaction evidence="5 7">
        <text>urate + O2 + H2O = 5-hydroxyisourate + H2O2</text>
        <dbReference type="Rhea" id="RHEA:21368"/>
        <dbReference type="ChEBI" id="CHEBI:15377"/>
        <dbReference type="ChEBI" id="CHEBI:15379"/>
        <dbReference type="ChEBI" id="CHEBI:16240"/>
        <dbReference type="ChEBI" id="CHEBI:17775"/>
        <dbReference type="ChEBI" id="CHEBI:18072"/>
        <dbReference type="EC" id="1.7.3.3"/>
    </reaction>
</comment>
<organism evidence="8 9">
    <name type="scientific">Salisediminibacterium halotolerans</name>
    <dbReference type="NCBI Taxonomy" id="517425"/>
    <lineage>
        <taxon>Bacteria</taxon>
        <taxon>Bacillati</taxon>
        <taxon>Bacillota</taxon>
        <taxon>Bacilli</taxon>
        <taxon>Bacillales</taxon>
        <taxon>Bacillaceae</taxon>
        <taxon>Salisediminibacterium</taxon>
    </lineage>
</organism>
<feature type="binding site" evidence="6">
    <location>
        <position position="208"/>
    </location>
    <ligand>
        <name>5-hydroxyisourate</name>
        <dbReference type="ChEBI" id="CHEBI:18072"/>
    </ligand>
</feature>
<dbReference type="PANTHER" id="PTHR42874">
    <property type="entry name" value="URICASE"/>
    <property type="match status" value="1"/>
</dbReference>
<dbReference type="OrthoDB" id="9809009at2"/>
<gene>
    <name evidence="8" type="ORF">SAMN05444126_10913</name>
</gene>
<accession>A0A1H9T6R3</accession>
<dbReference type="PIRSF" id="PIRSF000241">
    <property type="entry name" value="Urate_oxidase"/>
    <property type="match status" value="1"/>
</dbReference>
<feature type="binding site" evidence="6">
    <location>
        <position position="80"/>
    </location>
    <ligand>
        <name>5-hydroxyisourate</name>
        <dbReference type="ChEBI" id="CHEBI:18072"/>
    </ligand>
</feature>
<dbReference type="RefSeq" id="WP_093072630.1">
    <property type="nucleotide sequence ID" value="NZ_FOGV01000009.1"/>
</dbReference>
<keyword evidence="4 5" id="KW-0560">Oxidoreductase</keyword>
<feature type="binding site" evidence="6">
    <location>
        <position position="81"/>
    </location>
    <ligand>
        <name>5-hydroxyisourate</name>
        <dbReference type="ChEBI" id="CHEBI:18072"/>
    </ligand>
</feature>
<dbReference type="InterPro" id="IPR002042">
    <property type="entry name" value="Uricase"/>
</dbReference>
<dbReference type="EC" id="1.7.3.3" evidence="5 7"/>
<reference evidence="9" key="1">
    <citation type="submission" date="2016-10" db="EMBL/GenBank/DDBJ databases">
        <authorList>
            <person name="de Groot N.N."/>
        </authorList>
    </citation>
    <scope>NUCLEOTIDE SEQUENCE [LARGE SCALE GENOMIC DNA]</scope>
    <source>
        <strain evidence="9">10nlg</strain>
    </source>
</reference>
<feature type="binding site" evidence="6">
    <location>
        <position position="81"/>
    </location>
    <ligand>
        <name>urate</name>
        <dbReference type="ChEBI" id="CHEBI:17775"/>
    </ligand>
</feature>
<feature type="binding site" evidence="6">
    <location>
        <position position="256"/>
    </location>
    <ligand>
        <name>urate</name>
        <dbReference type="ChEBI" id="CHEBI:17775"/>
    </ligand>
</feature>
<keyword evidence="9" id="KW-1185">Reference proteome</keyword>
<comment type="pathway">
    <text evidence="1 5">Purine metabolism; urate degradation; (S)-allantoin from urate: step 1/3.</text>
</comment>
<dbReference type="SUPFAM" id="SSF55620">
    <property type="entry name" value="Tetrahydrobiopterin biosynthesis enzymes-like"/>
    <property type="match status" value="2"/>
</dbReference>
<comment type="caution">
    <text evidence="8">The sequence shown here is derived from an EMBL/GenBank/DDBJ whole genome shotgun (WGS) entry which is preliminary data.</text>
</comment>
<evidence type="ECO:0000256" key="5">
    <source>
        <dbReference type="PIRNR" id="PIRNR000241"/>
    </source>
</evidence>
<feature type="binding site" evidence="6">
    <location>
        <position position="282"/>
    </location>
    <ligand>
        <name>O2</name>
        <dbReference type="ChEBI" id="CHEBI:15379"/>
    </ligand>
</feature>
<dbReference type="NCBIfam" id="TIGR03383">
    <property type="entry name" value="urate_oxi"/>
    <property type="match status" value="1"/>
</dbReference>
<dbReference type="Gene3D" id="3.10.270.10">
    <property type="entry name" value="Urate Oxidase"/>
    <property type="match status" value="1"/>
</dbReference>
<dbReference type="GO" id="GO:0004846">
    <property type="term" value="F:urate oxidase activity"/>
    <property type="evidence" value="ECO:0007669"/>
    <property type="project" value="UniProtKB-EC"/>
</dbReference>
<feature type="binding site" evidence="6">
    <location>
        <position position="80"/>
    </location>
    <ligand>
        <name>O2</name>
        <dbReference type="ChEBI" id="CHEBI:15379"/>
    </ligand>
</feature>
<sequence>MKVITETMAETVKRSMYYGKGDVFVYRSFASPLEGVTTIPESDFCGRRNVIFGMNVQVALKGDAFLTSFTEGDNSLVVATDSMKNFVLYQAGKYDGATMEGFLRFVADKFLERYDHISGVEISGSQFLFANARIGGADGVVDSGKVFREGTREMPYAYVETARNRDGNAEIVRRQSGVTDLHLIKIKGSSFYGYIHDEYTTLPESFDRPLYIYLSIYWRYDDDHAPDQSAAEYVAAEQVQGIAETIFHELDSPSIQYLIYEIGKRVLRRFPQLSEVSFESNNKTWETVLEETVSGGDSKVFTDPRPPYGFQGFTVFREDLADEGSE</sequence>
<dbReference type="GO" id="GO:0019628">
    <property type="term" value="P:urate catabolic process"/>
    <property type="evidence" value="ECO:0007669"/>
    <property type="project" value="UniProtKB-UniPathway"/>
</dbReference>
<evidence type="ECO:0000313" key="9">
    <source>
        <dbReference type="Proteomes" id="UP000199318"/>
    </source>
</evidence>
<dbReference type="STRING" id="1464123.SAMN05444126_10913"/>
<dbReference type="Pfam" id="PF01014">
    <property type="entry name" value="Uricase"/>
    <property type="match status" value="2"/>
</dbReference>
<name>A0A1H9T6R3_9BACI</name>